<keyword evidence="3" id="KW-1185">Reference proteome</keyword>
<evidence type="ECO:0000256" key="1">
    <source>
        <dbReference type="SAM" id="Phobius"/>
    </source>
</evidence>
<name>A0A1M6D0M0_9FIRM</name>
<accession>A0A1M6D0M0</accession>
<organism evidence="2 3">
    <name type="scientific">Propionispora hippei DSM 15287</name>
    <dbReference type="NCBI Taxonomy" id="1123003"/>
    <lineage>
        <taxon>Bacteria</taxon>
        <taxon>Bacillati</taxon>
        <taxon>Bacillota</taxon>
        <taxon>Negativicutes</taxon>
        <taxon>Selenomonadales</taxon>
        <taxon>Sporomusaceae</taxon>
        <taxon>Propionispora</taxon>
    </lineage>
</organism>
<protein>
    <submittedName>
        <fullName evidence="2">Uncharacterized protein</fullName>
    </submittedName>
</protein>
<sequence length="48" mass="5695">MLKVVFMLQYYFLYPLTVVMVPSIGKKLSEERRRTIPNDELPFSTMLV</sequence>
<keyword evidence="1" id="KW-0472">Membrane</keyword>
<evidence type="ECO:0000313" key="3">
    <source>
        <dbReference type="Proteomes" id="UP000322917"/>
    </source>
</evidence>
<dbReference type="AlphaFoldDB" id="A0A1M6D0M0"/>
<dbReference type="Proteomes" id="UP000322917">
    <property type="component" value="Unassembled WGS sequence"/>
</dbReference>
<keyword evidence="1" id="KW-1133">Transmembrane helix</keyword>
<proteinExistence type="predicted"/>
<gene>
    <name evidence="2" type="ORF">SAMN02745170_00800</name>
</gene>
<reference evidence="2 3" key="1">
    <citation type="submission" date="2016-11" db="EMBL/GenBank/DDBJ databases">
        <authorList>
            <person name="Varghese N."/>
            <person name="Submissions S."/>
        </authorList>
    </citation>
    <scope>NUCLEOTIDE SEQUENCE [LARGE SCALE GENOMIC DNA]</scope>
    <source>
        <strain evidence="2 3">DSM 15287</strain>
    </source>
</reference>
<dbReference type="RefSeq" id="WP_188128189.1">
    <property type="nucleotide sequence ID" value="NZ_FQZD01000006.1"/>
</dbReference>
<keyword evidence="1" id="KW-0812">Transmembrane</keyword>
<feature type="transmembrane region" description="Helical" evidence="1">
    <location>
        <begin position="6"/>
        <end position="25"/>
    </location>
</feature>
<dbReference type="EMBL" id="FQZD01000006">
    <property type="protein sequence ID" value="SHI66661.1"/>
    <property type="molecule type" value="Genomic_DNA"/>
</dbReference>
<evidence type="ECO:0000313" key="2">
    <source>
        <dbReference type="EMBL" id="SHI66661.1"/>
    </source>
</evidence>